<dbReference type="InterPro" id="IPR047187">
    <property type="entry name" value="SF1_C_Upf1"/>
</dbReference>
<name>A0ABS2QU20_9BACI</name>
<sequence length="1533" mass="179022">MNKAKNFFEYLLSLNNMVGKVTRDYKEFEKTWFLDELEGLSGCYLLEDCEEEGTYFEIHRPEITTEDKQYPKPPTLILDWITIDYKNEQTRLSMPIEHKIKKEDSKEEVTEKFRDNLERIKAYQEWERDWNEWANKLTEKKRVQKLYGEFFNLIQQIDKEGEVLEFIYGRGMFCWKHPDGKIGTIRSPLVTTKLEIDLDADKGVISAKQIEEVTSVEREMFSGVYPPNTVKIDALIDYVQNQSILDDKDEFFTQFVRLIDAKGEYIAFDSSLTMRDEPVIYDRSLFSLRRKNVRVLRNDLKQIIANIDGEQMSLPETITAIIGESAQTPDEQGEKGTTNHTFISNDLYFPLESNEQQKEIIHRIERNYGVTVQGPPGTGKTHTIANLVSHFLTQGKKILITSQKENPLKVLKNKIPEEIRDLCVPVLGGGRESLQEIEQSIRVISEKLGELDTHRLKEEISRDREALDQSKRNEAQLKNQLKDYAQKEGSELVYKGENLFKYDVAKRLSESTINYAWIQDNLPMNPTFPLEKPDFQELWKLKSSLKREDLLLHKQNLPEVSHHVQTYLALEKFIEEGRALEFHISNAVEIIEKYQLQEDELTINNLLKDAKDLSHHSQVLSSKHLNPIIEDLQSGGVREERWRSLHDEMMLSIEQLYVLHNKFVIYSINLPDKPLDELKEDITIAKERILSGKKPNFMFFLMKGKQAKYLFETPVLNSKTIKELEDIELLEEYLQFEDKKVETARIFNGHMTDIGLDSLSIDHNRFIHMLDDRMKELVLVIKAIDAIHAFKEKTKLFYMEQLNFYVTETYKGLVDELGIVIQYLEHQKWLDKYNNELNQLREWATNESHMIWNDFYSAYLVKNVEKWQRLLAHLEKLHQTQSEVRRFYELYNSLYALLPLTAKSLELSVGTHSSFPEDYMEAFELRKLQTWLDQTRDVNVSKLKGQIEEEQKEQKRLIRSIVSKSTWKNQVERITDKEKRALSAWKSYIKRFGKGSGKYAHVNLKGAREEMKTAQTAIPVWIMPVSQVLENFPVTNEKFDIIIFDESSQCDLFSINVLMRGKKVIVVGDDEQISPQAIGTNLEDVHELVRRHLKNIPNGNLFDGNISLYEIAEQTFPKEGKLMLREHFRCVPEIIHFSNDLSYGGQMIPLRLPLEEEKIDPPVVAIKVNEGYNDEKDKDLNIPEVEAIVSDIKSMIKDPAFNNQTFGVIALQGQKQAKLLETKIREAIGDREFVKRKIICGNAYTLQGDERDIIFLSLVVASNRRFMALTKTSDKQRFNVAASRAKNQMRLYHSVELEELNSEDLRYKLLSYCKNPARVNQQLENLEQKCESPFELDVLRMIVARGYKVTPQVEVGQYRIDFVIEGLRDRLAVECDGEKWHGPEKFEEDMKRQESLERAGWKFWRVRGREFYFDRMKAMESLWDRLQELGIEPATDFARIHETRTEEPISFNQENNEAEELCWLKDALIKKGLIVIDKRDVGGKLWIVGGSELGQTLQKFEKDGMNFVFTENGSRTTKNLPGWYLKSEVLNLF</sequence>
<proteinExistence type="inferred from homology"/>
<dbReference type="EMBL" id="JAFBFC010000003">
    <property type="protein sequence ID" value="MBM7702917.1"/>
    <property type="molecule type" value="Genomic_DNA"/>
</dbReference>
<dbReference type="PANTHER" id="PTHR43788">
    <property type="entry name" value="DNA2/NAM7 HELICASE FAMILY MEMBER"/>
    <property type="match status" value="1"/>
</dbReference>
<comment type="caution">
    <text evidence="10">The sequence shown here is derived from an EMBL/GenBank/DDBJ whole genome shotgun (WGS) entry which is preliminary data.</text>
</comment>
<keyword evidence="5" id="KW-0067">ATP-binding</keyword>
<evidence type="ECO:0000256" key="1">
    <source>
        <dbReference type="ARBA" id="ARBA00007913"/>
    </source>
</evidence>
<feature type="domain" description="DNA2/NAM7 helicase-like C-terminal" evidence="8">
    <location>
        <begin position="1109"/>
        <end position="1289"/>
    </location>
</feature>
<dbReference type="PANTHER" id="PTHR43788:SF8">
    <property type="entry name" value="DNA-BINDING PROTEIN SMUBP-2"/>
    <property type="match status" value="1"/>
</dbReference>
<evidence type="ECO:0000259" key="7">
    <source>
        <dbReference type="Pfam" id="PF13086"/>
    </source>
</evidence>
<dbReference type="InterPro" id="IPR041679">
    <property type="entry name" value="DNA2/NAM7-like_C"/>
</dbReference>
<protein>
    <submittedName>
        <fullName evidence="10">Superfamily I DNA and/or RNA helicase</fullName>
    </submittedName>
</protein>
<dbReference type="RefSeq" id="WP_205186322.1">
    <property type="nucleotide sequence ID" value="NZ_JAFBFC010000003.1"/>
</dbReference>
<dbReference type="InterPro" id="IPR041677">
    <property type="entry name" value="DNA2/NAM7_AAA_11"/>
</dbReference>
<dbReference type="InterPro" id="IPR050534">
    <property type="entry name" value="Coronavir_polyprotein_1ab"/>
</dbReference>
<evidence type="ECO:0000259" key="8">
    <source>
        <dbReference type="Pfam" id="PF13087"/>
    </source>
</evidence>
<dbReference type="SUPFAM" id="SSF52980">
    <property type="entry name" value="Restriction endonuclease-like"/>
    <property type="match status" value="1"/>
</dbReference>
<keyword evidence="3" id="KW-0378">Hydrolase</keyword>
<dbReference type="GO" id="GO:0004386">
    <property type="term" value="F:helicase activity"/>
    <property type="evidence" value="ECO:0007669"/>
    <property type="project" value="UniProtKB-KW"/>
</dbReference>
<keyword evidence="11" id="KW-1185">Reference proteome</keyword>
<keyword evidence="6" id="KW-0175">Coiled coil</keyword>
<evidence type="ECO:0000259" key="9">
    <source>
        <dbReference type="Pfam" id="PF18741"/>
    </source>
</evidence>
<feature type="coiled-coil region" evidence="6">
    <location>
        <begin position="460"/>
        <end position="487"/>
    </location>
</feature>
<evidence type="ECO:0000313" key="11">
    <source>
        <dbReference type="Proteomes" id="UP000809829"/>
    </source>
</evidence>
<feature type="domain" description="DNA2/NAM7 helicase helicase" evidence="7">
    <location>
        <begin position="353"/>
        <end position="480"/>
    </location>
</feature>
<accession>A0ABS2QU20</accession>
<evidence type="ECO:0000256" key="4">
    <source>
        <dbReference type="ARBA" id="ARBA00022806"/>
    </source>
</evidence>
<dbReference type="Pfam" id="PF13086">
    <property type="entry name" value="AAA_11"/>
    <property type="match status" value="1"/>
</dbReference>
<evidence type="ECO:0000256" key="3">
    <source>
        <dbReference type="ARBA" id="ARBA00022801"/>
    </source>
</evidence>
<dbReference type="SUPFAM" id="SSF52540">
    <property type="entry name" value="P-loop containing nucleoside triphosphate hydrolases"/>
    <property type="match status" value="1"/>
</dbReference>
<evidence type="ECO:0000256" key="6">
    <source>
        <dbReference type="SAM" id="Coils"/>
    </source>
</evidence>
<evidence type="ECO:0000256" key="2">
    <source>
        <dbReference type="ARBA" id="ARBA00022741"/>
    </source>
</evidence>
<keyword evidence="2" id="KW-0547">Nucleotide-binding</keyword>
<evidence type="ECO:0000313" key="10">
    <source>
        <dbReference type="EMBL" id="MBM7702917.1"/>
    </source>
</evidence>
<dbReference type="Pfam" id="PF13087">
    <property type="entry name" value="AAA_12"/>
    <property type="match status" value="1"/>
</dbReference>
<dbReference type="InterPro" id="IPR011335">
    <property type="entry name" value="Restrct_endonuc-II-like"/>
</dbReference>
<dbReference type="Pfam" id="PF18741">
    <property type="entry name" value="MTES_1575"/>
    <property type="match status" value="1"/>
</dbReference>
<dbReference type="Gene3D" id="3.40.50.300">
    <property type="entry name" value="P-loop containing nucleotide triphosphate hydrolases"/>
    <property type="match status" value="3"/>
</dbReference>
<feature type="domain" description="Restriction endonuclease type II-like" evidence="9">
    <location>
        <begin position="1334"/>
        <end position="1426"/>
    </location>
</feature>
<keyword evidence="4 10" id="KW-0347">Helicase</keyword>
<dbReference type="Proteomes" id="UP000809829">
    <property type="component" value="Unassembled WGS sequence"/>
</dbReference>
<organism evidence="10 11">
    <name type="scientific">Priestia iocasae</name>
    <dbReference type="NCBI Taxonomy" id="2291674"/>
    <lineage>
        <taxon>Bacteria</taxon>
        <taxon>Bacillati</taxon>
        <taxon>Bacillota</taxon>
        <taxon>Bacilli</taxon>
        <taxon>Bacillales</taxon>
        <taxon>Bacillaceae</taxon>
        <taxon>Priestia</taxon>
    </lineage>
</organism>
<gene>
    <name evidence="10" type="ORF">JOC83_001764</name>
</gene>
<dbReference type="Gene3D" id="3.40.960.10">
    <property type="entry name" value="VSR Endonuclease"/>
    <property type="match status" value="1"/>
</dbReference>
<dbReference type="InterPro" id="IPR049468">
    <property type="entry name" value="Restrct_endonuc-II-like_dom"/>
</dbReference>
<dbReference type="InterPro" id="IPR027417">
    <property type="entry name" value="P-loop_NTPase"/>
</dbReference>
<dbReference type="CDD" id="cd18808">
    <property type="entry name" value="SF1_C_Upf1"/>
    <property type="match status" value="1"/>
</dbReference>
<comment type="similarity">
    <text evidence="1">Belongs to the DNA2/NAM7 helicase family.</text>
</comment>
<reference evidence="10 11" key="1">
    <citation type="submission" date="2021-01" db="EMBL/GenBank/DDBJ databases">
        <title>Genomic Encyclopedia of Type Strains, Phase IV (KMG-IV): sequencing the most valuable type-strain genomes for metagenomic binning, comparative biology and taxonomic classification.</title>
        <authorList>
            <person name="Goeker M."/>
        </authorList>
    </citation>
    <scope>NUCLEOTIDE SEQUENCE [LARGE SCALE GENOMIC DNA]</scope>
    <source>
        <strain evidence="10 11">DSM 104297</strain>
    </source>
</reference>
<evidence type="ECO:0000256" key="5">
    <source>
        <dbReference type="ARBA" id="ARBA00022840"/>
    </source>
</evidence>